<dbReference type="EMBL" id="BKCJ010006913">
    <property type="protein sequence ID" value="GEU74591.1"/>
    <property type="molecule type" value="Genomic_DNA"/>
</dbReference>
<evidence type="ECO:0000313" key="2">
    <source>
        <dbReference type="EMBL" id="GEU74591.1"/>
    </source>
</evidence>
<dbReference type="InterPro" id="IPR013103">
    <property type="entry name" value="RVT_2"/>
</dbReference>
<dbReference type="PANTHER" id="PTHR11439">
    <property type="entry name" value="GAG-POL-RELATED RETROTRANSPOSON"/>
    <property type="match status" value="1"/>
</dbReference>
<feature type="domain" description="Reverse transcriptase Ty1/copia-type" evidence="1">
    <location>
        <begin position="239"/>
        <end position="314"/>
    </location>
</feature>
<dbReference type="AlphaFoldDB" id="A0A6L2MKR4"/>
<protein>
    <recommendedName>
        <fullName evidence="1">Reverse transcriptase Ty1/copia-type domain-containing protein</fullName>
    </recommendedName>
</protein>
<organism evidence="2">
    <name type="scientific">Tanacetum cinerariifolium</name>
    <name type="common">Dalmatian daisy</name>
    <name type="synonym">Chrysanthemum cinerariifolium</name>
    <dbReference type="NCBI Taxonomy" id="118510"/>
    <lineage>
        <taxon>Eukaryota</taxon>
        <taxon>Viridiplantae</taxon>
        <taxon>Streptophyta</taxon>
        <taxon>Embryophyta</taxon>
        <taxon>Tracheophyta</taxon>
        <taxon>Spermatophyta</taxon>
        <taxon>Magnoliopsida</taxon>
        <taxon>eudicotyledons</taxon>
        <taxon>Gunneridae</taxon>
        <taxon>Pentapetalae</taxon>
        <taxon>asterids</taxon>
        <taxon>campanulids</taxon>
        <taxon>Asterales</taxon>
        <taxon>Asteraceae</taxon>
        <taxon>Asteroideae</taxon>
        <taxon>Anthemideae</taxon>
        <taxon>Anthemidinae</taxon>
        <taxon>Tanacetum</taxon>
    </lineage>
</organism>
<evidence type="ECO:0000259" key="1">
    <source>
        <dbReference type="Pfam" id="PF07727"/>
    </source>
</evidence>
<name>A0A6L2MKR4_TANCI</name>
<reference evidence="2" key="1">
    <citation type="journal article" date="2019" name="Sci. Rep.">
        <title>Draft genome of Tanacetum cinerariifolium, the natural source of mosquito coil.</title>
        <authorList>
            <person name="Yamashiro T."/>
            <person name="Shiraishi A."/>
            <person name="Satake H."/>
            <person name="Nakayama K."/>
        </authorList>
    </citation>
    <scope>NUCLEOTIDE SEQUENCE</scope>
</reference>
<feature type="domain" description="Reverse transcriptase Ty1/copia-type" evidence="1">
    <location>
        <begin position="2"/>
        <end position="88"/>
    </location>
</feature>
<dbReference type="PANTHER" id="PTHR11439:SF524">
    <property type="entry name" value="RNA-DIRECTED DNA POLYMERASE, PROTEIN KINASE RLK-PELLE-DLSV FAMILY"/>
    <property type="match status" value="1"/>
</dbReference>
<sequence>MWLFQHKYHVDGSLSRCKARLVSNGRSLQFGVDCDDTFSPIVKPATICTILSLSLSRNWLIHQLDVKNAFLNSDLSEIVYMYLPPGFVDVMLYELVFRRADVTPHCLYTGMKKYALEILDREHMGTCNFTRTSVDTESKLSLDGDPISDHTLYRSLADGLEYLTFTRLDISYAVQRVCLHMHDPREPHFEALKRVLRYVRVTRTQVGNIKLNPRIHGHVSHISPLPKSPYVALSDPYWRDAMYKARLVSNGRSLQFGVDCNDTFSPIVKPATICTILSLSLSRNWLIHQLDVKNAFFNSDLFEIVYMYLPPGFVDVRIPHHVQLQRHGTEKKYALEILDREHMGTCNFTRTLVDTESKLSLDGDPISDHTLYRSLAGGLQYLTFTRLDISYAVQQVCLHMHNPREPHFEALKRVLRYVRVCLCNLLLELHIPLLYATLLYCNNMSAIYLTANPVQHQRTKHIEIDIHFVCDMVTRGQVHVLHVPSRYQYADIFTKGLPTALFEELCVSLCVWSSFAQTAGEC</sequence>
<dbReference type="CDD" id="cd09272">
    <property type="entry name" value="RNase_HI_RT_Ty1"/>
    <property type="match status" value="1"/>
</dbReference>
<comment type="caution">
    <text evidence="2">The sequence shown here is derived from an EMBL/GenBank/DDBJ whole genome shotgun (WGS) entry which is preliminary data.</text>
</comment>
<accession>A0A6L2MKR4</accession>
<dbReference type="Pfam" id="PF07727">
    <property type="entry name" value="RVT_2"/>
    <property type="match status" value="2"/>
</dbReference>
<proteinExistence type="predicted"/>
<gene>
    <name evidence="2" type="ORF">Tci_046569</name>
</gene>